<dbReference type="EMBL" id="FOAS01000007">
    <property type="protein sequence ID" value="SEL04339.1"/>
    <property type="molecule type" value="Genomic_DNA"/>
</dbReference>
<feature type="signal peptide" evidence="1">
    <location>
        <begin position="1"/>
        <end position="25"/>
    </location>
</feature>
<accession>A0A1H7LZR4</accession>
<dbReference type="RefSeq" id="WP_074867284.1">
    <property type="nucleotide sequence ID" value="NZ_FOAS01000007.1"/>
</dbReference>
<dbReference type="InterPro" id="IPR018673">
    <property type="entry name" value="DUF2141"/>
</dbReference>
<protein>
    <submittedName>
        <fullName evidence="2">Uncharacterized conserved protein, DUF2141 family</fullName>
    </submittedName>
</protein>
<feature type="chain" id="PRO_5010227536" evidence="1">
    <location>
        <begin position="26"/>
        <end position="146"/>
    </location>
</feature>
<gene>
    <name evidence="2" type="ORF">SAMN05216214_107170</name>
</gene>
<reference evidence="2 3" key="1">
    <citation type="submission" date="2016-10" db="EMBL/GenBank/DDBJ databases">
        <authorList>
            <person name="de Groot N.N."/>
        </authorList>
    </citation>
    <scope>NUCLEOTIDE SEQUENCE [LARGE SCALE GENOMIC DNA]</scope>
    <source>
        <strain evidence="2 3">JCM 19513</strain>
    </source>
</reference>
<sequence>MKTLARLKSLSILLNGLCLSSTLQAADLTIELKRLIPEQGRVWLMLYHGKANFEAMGQGLHEWSFSPQTASQKVTLHDLPAGHYAVMVYQDSNDNAQVDLKDSGFPAEPFGFSKQRGRVSMPTFEESAFRLEAQGHVEQIRLFHYR</sequence>
<dbReference type="AlphaFoldDB" id="A0A1H7LZR4"/>
<evidence type="ECO:0000313" key="3">
    <source>
        <dbReference type="Proteomes" id="UP000185766"/>
    </source>
</evidence>
<dbReference type="STRING" id="1429083.GCA_001885685_01563"/>
<keyword evidence="1" id="KW-0732">Signal</keyword>
<organism evidence="2 3">
    <name type="scientific">Atopomonas hussainii</name>
    <dbReference type="NCBI Taxonomy" id="1429083"/>
    <lineage>
        <taxon>Bacteria</taxon>
        <taxon>Pseudomonadati</taxon>
        <taxon>Pseudomonadota</taxon>
        <taxon>Gammaproteobacteria</taxon>
        <taxon>Pseudomonadales</taxon>
        <taxon>Pseudomonadaceae</taxon>
        <taxon>Atopomonas</taxon>
    </lineage>
</organism>
<evidence type="ECO:0000313" key="2">
    <source>
        <dbReference type="EMBL" id="SEL04339.1"/>
    </source>
</evidence>
<proteinExistence type="predicted"/>
<evidence type="ECO:0000256" key="1">
    <source>
        <dbReference type="SAM" id="SignalP"/>
    </source>
</evidence>
<dbReference type="Proteomes" id="UP000185766">
    <property type="component" value="Unassembled WGS sequence"/>
</dbReference>
<keyword evidence="3" id="KW-1185">Reference proteome</keyword>
<dbReference type="Pfam" id="PF09912">
    <property type="entry name" value="DUF2141"/>
    <property type="match status" value="1"/>
</dbReference>
<name>A0A1H7LZR4_9GAMM</name>